<protein>
    <submittedName>
        <fullName evidence="5">Uncharacterized protein</fullName>
    </submittedName>
</protein>
<dbReference type="PROSITE" id="PS50005">
    <property type="entry name" value="TPR"/>
    <property type="match status" value="1"/>
</dbReference>
<dbReference type="Proteomes" id="UP000663829">
    <property type="component" value="Unassembled WGS sequence"/>
</dbReference>
<keyword evidence="2 3" id="KW-0802">TPR repeat</keyword>
<proteinExistence type="predicted"/>
<dbReference type="EMBL" id="CAJOBC010014389">
    <property type="protein sequence ID" value="CAF4019621.1"/>
    <property type="molecule type" value="Genomic_DNA"/>
</dbReference>
<comment type="caution">
    <text evidence="5">The sequence shown here is derived from an EMBL/GenBank/DDBJ whole genome shotgun (WGS) entry which is preliminary data.</text>
</comment>
<evidence type="ECO:0000256" key="2">
    <source>
        <dbReference type="ARBA" id="ARBA00022803"/>
    </source>
</evidence>
<dbReference type="OrthoDB" id="10003795at2759"/>
<accession>A0A815A091</accession>
<evidence type="ECO:0000256" key="3">
    <source>
        <dbReference type="PROSITE-ProRule" id="PRU00339"/>
    </source>
</evidence>
<dbReference type="AlphaFoldDB" id="A0A815A091"/>
<evidence type="ECO:0000313" key="5">
    <source>
        <dbReference type="EMBL" id="CAF1250683.1"/>
    </source>
</evidence>
<reference evidence="5" key="1">
    <citation type="submission" date="2021-02" db="EMBL/GenBank/DDBJ databases">
        <authorList>
            <person name="Nowell W R."/>
        </authorList>
    </citation>
    <scope>NUCLEOTIDE SEQUENCE</scope>
</reference>
<evidence type="ECO:0000313" key="4">
    <source>
        <dbReference type="EMBL" id="CAF1125448.1"/>
    </source>
</evidence>
<gene>
    <name evidence="5" type="ORF">GPM918_LOCUS26118</name>
    <name evidence="4" type="ORF">OVA965_LOCUS20386</name>
    <name evidence="7" type="ORF">SRO942_LOCUS26207</name>
    <name evidence="6" type="ORF">TMI583_LOCUS20745</name>
</gene>
<dbReference type="EMBL" id="CAJNOK010010817">
    <property type="protein sequence ID" value="CAF1125448.1"/>
    <property type="molecule type" value="Genomic_DNA"/>
</dbReference>
<dbReference type="InterPro" id="IPR011990">
    <property type="entry name" value="TPR-like_helical_dom_sf"/>
</dbReference>
<dbReference type="PANTHER" id="PTHR45641">
    <property type="entry name" value="TETRATRICOPEPTIDE REPEAT PROTEIN (AFU_ORTHOLOGUE AFUA_6G03870)"/>
    <property type="match status" value="1"/>
</dbReference>
<organism evidence="5 8">
    <name type="scientific">Didymodactylos carnosus</name>
    <dbReference type="NCBI Taxonomy" id="1234261"/>
    <lineage>
        <taxon>Eukaryota</taxon>
        <taxon>Metazoa</taxon>
        <taxon>Spiralia</taxon>
        <taxon>Gnathifera</taxon>
        <taxon>Rotifera</taxon>
        <taxon>Eurotatoria</taxon>
        <taxon>Bdelloidea</taxon>
        <taxon>Philodinida</taxon>
        <taxon>Philodinidae</taxon>
        <taxon>Didymodactylos</taxon>
    </lineage>
</organism>
<dbReference type="Pfam" id="PF13424">
    <property type="entry name" value="TPR_12"/>
    <property type="match status" value="1"/>
</dbReference>
<evidence type="ECO:0000313" key="6">
    <source>
        <dbReference type="EMBL" id="CAF3902903.1"/>
    </source>
</evidence>
<dbReference type="SUPFAM" id="SSF81901">
    <property type="entry name" value="HCP-like"/>
    <property type="match status" value="1"/>
</dbReference>
<dbReference type="Proteomes" id="UP000681722">
    <property type="component" value="Unassembled WGS sequence"/>
</dbReference>
<dbReference type="PANTHER" id="PTHR45641:SF19">
    <property type="entry name" value="NEPHROCYSTIN-3"/>
    <property type="match status" value="1"/>
</dbReference>
<evidence type="ECO:0000256" key="1">
    <source>
        <dbReference type="ARBA" id="ARBA00022737"/>
    </source>
</evidence>
<name>A0A815A091_9BILA</name>
<dbReference type="Proteomes" id="UP000677228">
    <property type="component" value="Unassembled WGS sequence"/>
</dbReference>
<evidence type="ECO:0000313" key="7">
    <source>
        <dbReference type="EMBL" id="CAF4019621.1"/>
    </source>
</evidence>
<dbReference type="Proteomes" id="UP000682733">
    <property type="component" value="Unassembled WGS sequence"/>
</dbReference>
<feature type="repeat" description="TPR" evidence="3">
    <location>
        <begin position="123"/>
        <end position="156"/>
    </location>
</feature>
<keyword evidence="1" id="KW-0677">Repeat</keyword>
<dbReference type="SMART" id="SM00028">
    <property type="entry name" value="TPR"/>
    <property type="match status" value="4"/>
</dbReference>
<dbReference type="InterPro" id="IPR019734">
    <property type="entry name" value="TPR_rpt"/>
</dbReference>
<dbReference type="Pfam" id="PF13181">
    <property type="entry name" value="TPR_8"/>
    <property type="match status" value="1"/>
</dbReference>
<dbReference type="EMBL" id="CAJOBA010019229">
    <property type="protein sequence ID" value="CAF3902903.1"/>
    <property type="molecule type" value="Genomic_DNA"/>
</dbReference>
<dbReference type="EMBL" id="CAJNOQ010010394">
    <property type="protein sequence ID" value="CAF1250683.1"/>
    <property type="molecule type" value="Genomic_DNA"/>
</dbReference>
<dbReference type="Gene3D" id="1.25.40.10">
    <property type="entry name" value="Tetratricopeptide repeat domain"/>
    <property type="match status" value="2"/>
</dbReference>
<sequence length="237" mass="27759">MKTEFRGHYYSLGFLLYRKGQYEKAKQYFEGLLFEEALDDYNRAGCYRGLGLVQVYFEQYDEALMNHQNELSLANKLGKEINIALTNLSIGDVYKCKNELDLALSYVQKAFDFFSPLNHPDLSFVYRQMAEIYDEKNELQLAIEYYKKSIEIHCQHLPENHAQIGLDYAMMGNTYGKKRDSSKSFEWKSNNYKQALVCFVKARDIWLKSLPPNHPHISGAENNIRRAKANMNENWSQ</sequence>
<keyword evidence="8" id="KW-1185">Reference proteome</keyword>
<evidence type="ECO:0000313" key="8">
    <source>
        <dbReference type="Proteomes" id="UP000663829"/>
    </source>
</evidence>